<dbReference type="Pfam" id="PF00300">
    <property type="entry name" value="His_Phos_1"/>
    <property type="match status" value="1"/>
</dbReference>
<name>A0A5C8HLX4_9MICO</name>
<evidence type="ECO:0000256" key="1">
    <source>
        <dbReference type="PIRSR" id="PIRSR613078-2"/>
    </source>
</evidence>
<dbReference type="InterPro" id="IPR029033">
    <property type="entry name" value="His_PPase_superfam"/>
</dbReference>
<evidence type="ECO:0000313" key="2">
    <source>
        <dbReference type="EMBL" id="TXK04488.1"/>
    </source>
</evidence>
<keyword evidence="3" id="KW-1185">Reference proteome</keyword>
<dbReference type="OrthoDB" id="9810154at2"/>
<dbReference type="SUPFAM" id="SSF53254">
    <property type="entry name" value="Phosphoglycerate mutase-like"/>
    <property type="match status" value="1"/>
</dbReference>
<organism evidence="2 3">
    <name type="scientific">Microbacterium mitrae</name>
    <dbReference type="NCBI Taxonomy" id="664640"/>
    <lineage>
        <taxon>Bacteria</taxon>
        <taxon>Bacillati</taxon>
        <taxon>Actinomycetota</taxon>
        <taxon>Actinomycetes</taxon>
        <taxon>Micrococcales</taxon>
        <taxon>Microbacteriaceae</taxon>
        <taxon>Microbacterium</taxon>
    </lineage>
</organism>
<proteinExistence type="predicted"/>
<dbReference type="SMART" id="SM00855">
    <property type="entry name" value="PGAM"/>
    <property type="match status" value="1"/>
</dbReference>
<sequence length="158" mass="17844">MMQLTLIRHAKSSWDDPDLSDFDRPLDRRGLRDAPVMAQLVAGRKQQIDVILSSTAVRAASTAQYFADALDCEIEFFDQLYNADPRRVADLVAAREEDNVAVVAHDPTLSILARHFSPQIPHMPTCAVAWFTWPANSWREALRTPPARVQYDIPRDTA</sequence>
<gene>
    <name evidence="2" type="ORF">FVP60_07285</name>
</gene>
<dbReference type="AlphaFoldDB" id="A0A5C8HLX4"/>
<dbReference type="Proteomes" id="UP000321196">
    <property type="component" value="Unassembled WGS sequence"/>
</dbReference>
<dbReference type="Gene3D" id="3.40.50.1240">
    <property type="entry name" value="Phosphoglycerate mutase-like"/>
    <property type="match status" value="1"/>
</dbReference>
<dbReference type="CDD" id="cd07067">
    <property type="entry name" value="HP_PGM_like"/>
    <property type="match status" value="1"/>
</dbReference>
<dbReference type="PANTHER" id="PTHR47623">
    <property type="entry name" value="OS09G0287300 PROTEIN"/>
    <property type="match status" value="1"/>
</dbReference>
<reference evidence="2 3" key="1">
    <citation type="submission" date="2019-08" db="EMBL/GenBank/DDBJ databases">
        <authorList>
            <person name="Dong K."/>
        </authorList>
    </citation>
    <scope>NUCLEOTIDE SEQUENCE [LARGE SCALE GENOMIC DNA]</scope>
    <source>
        <strain evidence="2 3">M4-8</strain>
    </source>
</reference>
<protein>
    <submittedName>
        <fullName evidence="2">Phosphohistidine phosphatase</fullName>
    </submittedName>
</protein>
<accession>A0A5C8HLX4</accession>
<comment type="caution">
    <text evidence="2">The sequence shown here is derived from an EMBL/GenBank/DDBJ whole genome shotgun (WGS) entry which is preliminary data.</text>
</comment>
<evidence type="ECO:0000313" key="3">
    <source>
        <dbReference type="Proteomes" id="UP000321196"/>
    </source>
</evidence>
<dbReference type="PANTHER" id="PTHR47623:SF1">
    <property type="entry name" value="OS09G0287300 PROTEIN"/>
    <property type="match status" value="1"/>
</dbReference>
<dbReference type="InterPro" id="IPR013078">
    <property type="entry name" value="His_Pase_superF_clade-1"/>
</dbReference>
<dbReference type="EMBL" id="VRSW01000002">
    <property type="protein sequence ID" value="TXK04488.1"/>
    <property type="molecule type" value="Genomic_DNA"/>
</dbReference>
<feature type="binding site" evidence="1">
    <location>
        <position position="58"/>
    </location>
    <ligand>
        <name>substrate</name>
    </ligand>
</feature>